<feature type="repeat" description="PPR" evidence="2">
    <location>
        <begin position="217"/>
        <end position="251"/>
    </location>
</feature>
<keyword evidence="1" id="KW-0677">Repeat</keyword>
<evidence type="ECO:0000256" key="2">
    <source>
        <dbReference type="PROSITE-ProRule" id="PRU00708"/>
    </source>
</evidence>
<dbReference type="Pfam" id="PF13041">
    <property type="entry name" value="PPR_2"/>
    <property type="match status" value="2"/>
</dbReference>
<evidence type="ECO:0008006" key="5">
    <source>
        <dbReference type="Google" id="ProtNLM"/>
    </source>
</evidence>
<protein>
    <recommendedName>
        <fullName evidence="5">Pentatricopeptide repeat-containing protein</fullName>
    </recommendedName>
</protein>
<dbReference type="Gene3D" id="1.25.40.10">
    <property type="entry name" value="Tetratricopeptide repeat domain"/>
    <property type="match status" value="3"/>
</dbReference>
<dbReference type="PROSITE" id="PS51375">
    <property type="entry name" value="PPR"/>
    <property type="match status" value="3"/>
</dbReference>
<reference evidence="3" key="1">
    <citation type="journal article" date="2023" name="Plant J.">
        <title>The genome of the king protea, Protea cynaroides.</title>
        <authorList>
            <person name="Chang J."/>
            <person name="Duong T.A."/>
            <person name="Schoeman C."/>
            <person name="Ma X."/>
            <person name="Roodt D."/>
            <person name="Barker N."/>
            <person name="Li Z."/>
            <person name="Van de Peer Y."/>
            <person name="Mizrachi E."/>
        </authorList>
    </citation>
    <scope>NUCLEOTIDE SEQUENCE</scope>
    <source>
        <tissue evidence="3">Young leaves</tissue>
    </source>
</reference>
<dbReference type="OrthoDB" id="439028at2759"/>
<proteinExistence type="predicted"/>
<sequence length="440" mass="50045">MQLPLLRCFHVSSWIRESFTELDTRLKGLCYSGRLKEAVSILCHTGSPLDPQTYALLLQECIYRKQFNKGRSIHAQMIKVGFTPDQFLQTKLLILYAKNGDMETAHVLFGRIPDPSLVSWNALISGYVQKGLEERGLDLYYRSRNCGFKPDQFTFASVFRACATLATLEQGKQAHGVMIKSQTRENIVVNSSLMDMYFKCSSPQDGHQVFNKSSERNVITWTALISGYGLHGRVQEVLELFHRMLNEGFKPNYVTFLAVLSACSHGGLVSEGWWYFSSMTRDYGIRPRGKHYAAMVDLLGRSGRLKEAYTFVQNSPCHEHSVIWGALLGACRTHGDIELVKLSAKKFFELETENAGKYVVLSNTYAAFGLWENVTEVREVMRAIRVKKEPGYSWIEIKGKVHTFLVGDKSHQQIEQIYETMNKLSSNLKDADYIPDLWGP</sequence>
<feature type="repeat" description="PPR" evidence="2">
    <location>
        <begin position="50"/>
        <end position="84"/>
    </location>
</feature>
<dbReference type="InterPro" id="IPR002885">
    <property type="entry name" value="PPR_rpt"/>
</dbReference>
<keyword evidence="4" id="KW-1185">Reference proteome</keyword>
<dbReference type="AlphaFoldDB" id="A0A9Q0KTJ4"/>
<evidence type="ECO:0000313" key="4">
    <source>
        <dbReference type="Proteomes" id="UP001141806"/>
    </source>
</evidence>
<dbReference type="InterPro" id="IPR046848">
    <property type="entry name" value="E_motif"/>
</dbReference>
<dbReference type="Pfam" id="PF20431">
    <property type="entry name" value="E_motif"/>
    <property type="match status" value="1"/>
</dbReference>
<comment type="caution">
    <text evidence="3">The sequence shown here is derived from an EMBL/GenBank/DDBJ whole genome shotgun (WGS) entry which is preliminary data.</text>
</comment>
<dbReference type="PANTHER" id="PTHR47926:SF347">
    <property type="entry name" value="PENTATRICOPEPTIDE REPEAT-CONTAINING PROTEIN"/>
    <property type="match status" value="1"/>
</dbReference>
<dbReference type="InterPro" id="IPR011990">
    <property type="entry name" value="TPR-like_helical_dom_sf"/>
</dbReference>
<dbReference type="FunFam" id="1.25.40.10:FF:000366">
    <property type="entry name" value="Pentatricopeptide (PPR) repeat-containing protein"/>
    <property type="match status" value="1"/>
</dbReference>
<organism evidence="3 4">
    <name type="scientific">Protea cynaroides</name>
    <dbReference type="NCBI Taxonomy" id="273540"/>
    <lineage>
        <taxon>Eukaryota</taxon>
        <taxon>Viridiplantae</taxon>
        <taxon>Streptophyta</taxon>
        <taxon>Embryophyta</taxon>
        <taxon>Tracheophyta</taxon>
        <taxon>Spermatophyta</taxon>
        <taxon>Magnoliopsida</taxon>
        <taxon>Proteales</taxon>
        <taxon>Proteaceae</taxon>
        <taxon>Protea</taxon>
    </lineage>
</organism>
<gene>
    <name evidence="3" type="ORF">NE237_001673</name>
</gene>
<dbReference type="Pfam" id="PF20430">
    <property type="entry name" value="Eplus_motif"/>
    <property type="match status" value="1"/>
</dbReference>
<dbReference type="FunFam" id="1.25.40.10:FF:000341">
    <property type="entry name" value="Pentatricopeptide repeat-containing protein chloroplastic"/>
    <property type="match status" value="1"/>
</dbReference>
<accession>A0A9Q0KTJ4</accession>
<dbReference type="InterPro" id="IPR046849">
    <property type="entry name" value="E2_motif"/>
</dbReference>
<dbReference type="EMBL" id="JAMYWD010000003">
    <property type="protein sequence ID" value="KAJ4976567.1"/>
    <property type="molecule type" value="Genomic_DNA"/>
</dbReference>
<dbReference type="GO" id="GO:0003723">
    <property type="term" value="F:RNA binding"/>
    <property type="evidence" value="ECO:0007669"/>
    <property type="project" value="InterPro"/>
</dbReference>
<feature type="repeat" description="PPR" evidence="2">
    <location>
        <begin position="116"/>
        <end position="150"/>
    </location>
</feature>
<dbReference type="PANTHER" id="PTHR47926">
    <property type="entry name" value="PENTATRICOPEPTIDE REPEAT-CONTAINING PROTEIN"/>
    <property type="match status" value="1"/>
</dbReference>
<evidence type="ECO:0000256" key="1">
    <source>
        <dbReference type="ARBA" id="ARBA00022737"/>
    </source>
</evidence>
<evidence type="ECO:0000313" key="3">
    <source>
        <dbReference type="EMBL" id="KAJ4976567.1"/>
    </source>
</evidence>
<dbReference type="GO" id="GO:0009451">
    <property type="term" value="P:RNA modification"/>
    <property type="evidence" value="ECO:0007669"/>
    <property type="project" value="InterPro"/>
</dbReference>
<dbReference type="FunFam" id="1.25.40.10:FF:000031">
    <property type="entry name" value="Pentatricopeptide repeat-containing protein mitochondrial"/>
    <property type="match status" value="1"/>
</dbReference>
<dbReference type="Proteomes" id="UP001141806">
    <property type="component" value="Unassembled WGS sequence"/>
</dbReference>
<dbReference type="InterPro" id="IPR046960">
    <property type="entry name" value="PPR_At4g14850-like_plant"/>
</dbReference>
<dbReference type="NCBIfam" id="TIGR00756">
    <property type="entry name" value="PPR"/>
    <property type="match status" value="2"/>
</dbReference>
<name>A0A9Q0KTJ4_9MAGN</name>